<dbReference type="PANTHER" id="PTHR42307">
    <property type="entry name" value="PUP DEAMIDASE/DEPUPYLASE"/>
    <property type="match status" value="1"/>
</dbReference>
<dbReference type="GO" id="GO:0005524">
    <property type="term" value="F:ATP binding"/>
    <property type="evidence" value="ECO:0007669"/>
    <property type="project" value="TreeGrafter"/>
</dbReference>
<protein>
    <submittedName>
        <fullName evidence="1">Peptidase</fullName>
    </submittedName>
</protein>
<dbReference type="GO" id="GO:0010498">
    <property type="term" value="P:proteasomal protein catabolic process"/>
    <property type="evidence" value="ECO:0007669"/>
    <property type="project" value="InterPro"/>
</dbReference>
<keyword evidence="2" id="KW-1185">Reference proteome</keyword>
<evidence type="ECO:0000313" key="2">
    <source>
        <dbReference type="Proteomes" id="UP000185612"/>
    </source>
</evidence>
<accession>A0A1Q5PW46</accession>
<name>A0A1Q5PW46_9ACTO</name>
<dbReference type="RefSeq" id="WP_073824403.1">
    <property type="nucleotide sequence ID" value="NZ_MQVS01000005.1"/>
</dbReference>
<dbReference type="EMBL" id="MQVS01000005">
    <property type="protein sequence ID" value="OKL51787.1"/>
    <property type="molecule type" value="Genomic_DNA"/>
</dbReference>
<proteinExistence type="predicted"/>
<dbReference type="Pfam" id="PF03136">
    <property type="entry name" value="Pup_ligase"/>
    <property type="match status" value="1"/>
</dbReference>
<dbReference type="InParanoid" id="A0A1Q5PW46"/>
<dbReference type="GO" id="GO:0016811">
    <property type="term" value="F:hydrolase activity, acting on carbon-nitrogen (but not peptide) bonds, in linear amides"/>
    <property type="evidence" value="ECO:0007669"/>
    <property type="project" value="TreeGrafter"/>
</dbReference>
<reference evidence="2" key="1">
    <citation type="submission" date="2016-12" db="EMBL/GenBank/DDBJ databases">
        <authorList>
            <person name="Meng X."/>
        </authorList>
    </citation>
    <scope>NUCLEOTIDE SEQUENCE [LARGE SCALE GENOMIC DNA]</scope>
    <source>
        <strain evidence="2">DSM 20732</strain>
    </source>
</reference>
<sequence>MTAAPPTVLGLETEYGITGATSEEVVAACLEAAAAAGRSPGVRWDYSGEFPLRDARGFDMDPAAADPSMLTHRPGASVEGPVPGRVRTAAVVRLTRLEEEWQRGTATCLPDGGRLYVDHGHPEYATPECTSPAQAVRADRAGEALLTAGAARLGEAGVGVRLFKNNVDGKGATYGCHENYLVDRAIPFPDLVDALVPFLVTRQLLVGAGRVGHGVIADNARLQISQRADYFERVVGLGTTTDRPLVNTRDEPHADPQRWRRLHLICGDANCFDTSSWLKLGMTNLVLQVLHDGVPAAWRALALADPVAAVREVSHDVSLTTRVALAAGGEADPLTICQTYLDQARDFLDRHGLPAPAPTNPLEVDLEALAAGAGPAGAETGALLAFWQASLDALAAQRAGGPRATHLEWVAKHDLVTASAQRHPGAQGDVVAHAVDLAWSELGRGLAGLVPSGRAARERWRPETLAAALSEPPPTTRAWLRGQLLTRFPGQVVAAGWHSVLLETGARHHRRLPITDPLAWTRAEVESVVAAAPDVAHVLAALTDDDNLGKDKP</sequence>
<dbReference type="OrthoDB" id="9760627at2"/>
<dbReference type="Proteomes" id="UP000185612">
    <property type="component" value="Unassembled WGS sequence"/>
</dbReference>
<dbReference type="GO" id="GO:0019941">
    <property type="term" value="P:modification-dependent protein catabolic process"/>
    <property type="evidence" value="ECO:0007669"/>
    <property type="project" value="InterPro"/>
</dbReference>
<dbReference type="AlphaFoldDB" id="A0A1Q5PW46"/>
<organism evidence="1 2">
    <name type="scientific">Buchananella hordeovulneris</name>
    <dbReference type="NCBI Taxonomy" id="52770"/>
    <lineage>
        <taxon>Bacteria</taxon>
        <taxon>Bacillati</taxon>
        <taxon>Actinomycetota</taxon>
        <taxon>Actinomycetes</taxon>
        <taxon>Actinomycetales</taxon>
        <taxon>Actinomycetaceae</taxon>
        <taxon>Buchananella</taxon>
    </lineage>
</organism>
<dbReference type="GO" id="GO:0070490">
    <property type="term" value="P:protein pupylation"/>
    <property type="evidence" value="ECO:0007669"/>
    <property type="project" value="TreeGrafter"/>
</dbReference>
<dbReference type="GO" id="GO:0008233">
    <property type="term" value="F:peptidase activity"/>
    <property type="evidence" value="ECO:0007669"/>
    <property type="project" value="TreeGrafter"/>
</dbReference>
<evidence type="ECO:0000313" key="1">
    <source>
        <dbReference type="EMBL" id="OKL51787.1"/>
    </source>
</evidence>
<dbReference type="PANTHER" id="PTHR42307:SF2">
    <property type="entry name" value="PUP DEAMIDASE_DEPUPYLASE"/>
    <property type="match status" value="1"/>
</dbReference>
<gene>
    <name evidence="1" type="ORF">BSZ40_06460</name>
</gene>
<dbReference type="STRING" id="52770.BSZ40_06460"/>
<comment type="caution">
    <text evidence="1">The sequence shown here is derived from an EMBL/GenBank/DDBJ whole genome shotgun (WGS) entry which is preliminary data.</text>
</comment>
<dbReference type="InterPro" id="IPR004347">
    <property type="entry name" value="Pup_ligase/deamidase"/>
</dbReference>